<evidence type="ECO:0000313" key="4">
    <source>
        <dbReference type="Proteomes" id="UP001501446"/>
    </source>
</evidence>
<gene>
    <name evidence="3" type="ORF">GCM10025781_11100</name>
</gene>
<dbReference type="Gene3D" id="3.30.2320.10">
    <property type="entry name" value="hypothetical protein PF0899 domain"/>
    <property type="match status" value="1"/>
</dbReference>
<sequence>MATLVATLKIGSKTMRTTQQILPELRSLYAVVKAGNATEAQVNKLRELTTEAQSAKAAEATEGDRILTALAKGAAPGFDASDHQSAYQPEAKRLTRVGLARTARTLAENLKHGAQEQKAAVSMGQYTAPIQLTEPATMGAPPQGFVEALGTNVFDDKFFSFLRQTTRELNAGVVPEGQLKPTSKIGLTRVQGETQVLAHISEPVPEQLLADVSSVSTVIGYELLYGLYSALERQVLYGTGTDELHGVLTQEGVQLITTGARPVDRIRAALTRLQMQGYTGGIVALNPADWEAIEVSTSNGSGEYVLGGPVDSAAQKLWGTQVVLTTSINVGEAVVLDPSQLGIASTGGINLHVGQPGDTFNRNQVVFRCEGRFETMLKQPAAVVRVTLGDAAPAA</sequence>
<dbReference type="NCBIfam" id="TIGR01554">
    <property type="entry name" value="major_cap_HK97"/>
    <property type="match status" value="1"/>
</dbReference>
<protein>
    <recommendedName>
        <fullName evidence="2">Phage capsid-like C-terminal domain-containing protein</fullName>
    </recommendedName>
</protein>
<dbReference type="SUPFAM" id="SSF56563">
    <property type="entry name" value="Major capsid protein gp5"/>
    <property type="match status" value="1"/>
</dbReference>
<name>A0ABP8WTA7_9MICC</name>
<dbReference type="EMBL" id="BAABLN010000010">
    <property type="protein sequence ID" value="GAA4695188.1"/>
    <property type="molecule type" value="Genomic_DNA"/>
</dbReference>
<dbReference type="Pfam" id="PF05065">
    <property type="entry name" value="Phage_capsid"/>
    <property type="match status" value="1"/>
</dbReference>
<feature type="domain" description="Phage capsid-like C-terminal" evidence="2">
    <location>
        <begin position="157"/>
        <end position="386"/>
    </location>
</feature>
<proteinExistence type="predicted"/>
<organism evidence="3 4">
    <name type="scientific">Kocuria gwangalliensis</name>
    <dbReference type="NCBI Taxonomy" id="501592"/>
    <lineage>
        <taxon>Bacteria</taxon>
        <taxon>Bacillati</taxon>
        <taxon>Actinomycetota</taxon>
        <taxon>Actinomycetes</taxon>
        <taxon>Micrococcales</taxon>
        <taxon>Micrococcaceae</taxon>
        <taxon>Kocuria</taxon>
    </lineage>
</organism>
<dbReference type="Gene3D" id="3.30.2400.10">
    <property type="entry name" value="Major capsid protein gp5"/>
    <property type="match status" value="1"/>
</dbReference>
<dbReference type="InterPro" id="IPR054612">
    <property type="entry name" value="Phage_capsid-like_C"/>
</dbReference>
<dbReference type="InterPro" id="IPR024455">
    <property type="entry name" value="Phage_capsid"/>
</dbReference>
<accession>A0ABP8WTA7</accession>
<reference evidence="4" key="1">
    <citation type="journal article" date="2019" name="Int. J. Syst. Evol. Microbiol.">
        <title>The Global Catalogue of Microorganisms (GCM) 10K type strain sequencing project: providing services to taxonomists for standard genome sequencing and annotation.</title>
        <authorList>
            <consortium name="The Broad Institute Genomics Platform"/>
            <consortium name="The Broad Institute Genome Sequencing Center for Infectious Disease"/>
            <person name="Wu L."/>
            <person name="Ma J."/>
        </authorList>
    </citation>
    <scope>NUCLEOTIDE SEQUENCE [LARGE SCALE GENOMIC DNA]</scope>
    <source>
        <strain evidence="4">JCM 18958</strain>
    </source>
</reference>
<evidence type="ECO:0000259" key="2">
    <source>
        <dbReference type="Pfam" id="PF05065"/>
    </source>
</evidence>
<evidence type="ECO:0000313" key="3">
    <source>
        <dbReference type="EMBL" id="GAA4695188.1"/>
    </source>
</evidence>
<dbReference type="Proteomes" id="UP001501446">
    <property type="component" value="Unassembled WGS sequence"/>
</dbReference>
<evidence type="ECO:0000256" key="1">
    <source>
        <dbReference type="ARBA" id="ARBA00004328"/>
    </source>
</evidence>
<comment type="subcellular location">
    <subcellularLocation>
        <location evidence="1">Virion</location>
    </subcellularLocation>
</comment>
<comment type="caution">
    <text evidence="3">The sequence shown here is derived from an EMBL/GenBank/DDBJ whole genome shotgun (WGS) entry which is preliminary data.</text>
</comment>
<keyword evidence="4" id="KW-1185">Reference proteome</keyword>